<evidence type="ECO:0000313" key="4">
    <source>
        <dbReference type="Proteomes" id="UP000297273"/>
    </source>
</evidence>
<feature type="transmembrane region" description="Helical" evidence="1">
    <location>
        <begin position="36"/>
        <end position="57"/>
    </location>
</feature>
<proteinExistence type="predicted"/>
<dbReference type="RefSeq" id="WP_135641818.1">
    <property type="nucleotide sequence ID" value="NZ_RQER01000011.1"/>
</dbReference>
<evidence type="ECO:0008006" key="6">
    <source>
        <dbReference type="Google" id="ProtNLM"/>
    </source>
</evidence>
<gene>
    <name evidence="2" type="ORF">EHO57_16250</name>
    <name evidence="3" type="ORF">EHQ53_00105</name>
</gene>
<keyword evidence="1" id="KW-1133">Transmembrane helix</keyword>
<dbReference type="Proteomes" id="UP000297273">
    <property type="component" value="Unassembled WGS sequence"/>
</dbReference>
<reference evidence="3" key="1">
    <citation type="submission" date="2018-10" db="EMBL/GenBank/DDBJ databases">
        <authorList>
            <person name="Vincent A.T."/>
            <person name="Schiettekatte O."/>
            <person name="Bourhy P."/>
            <person name="Veyrier F.J."/>
            <person name="Picardeau M."/>
        </authorList>
    </citation>
    <scope>NUCLEOTIDE SEQUENCE</scope>
    <source>
        <strain evidence="3">201702690</strain>
    </source>
</reference>
<dbReference type="AlphaFoldDB" id="A0A5F1ZYM7"/>
<feature type="transmembrane region" description="Helical" evidence="1">
    <location>
        <begin position="69"/>
        <end position="86"/>
    </location>
</feature>
<name>A0A5F1ZYM7_9LEPT</name>
<evidence type="ECO:0000313" key="2">
    <source>
        <dbReference type="EMBL" id="TGJ98175.1"/>
    </source>
</evidence>
<sequence>MNLINKIATGAFWLLWLGVLSGFVNLVSLHEGLNGIVTALGWIILGLHIIEVAIYSVRSGSRGGFQISDALQVFLFGVFHLIPVSFSEKK</sequence>
<organism evidence="2 5">
    <name type="scientific">Leptospira langatensis</name>
    <dbReference type="NCBI Taxonomy" id="2484983"/>
    <lineage>
        <taxon>Bacteria</taxon>
        <taxon>Pseudomonadati</taxon>
        <taxon>Spirochaetota</taxon>
        <taxon>Spirochaetia</taxon>
        <taxon>Leptospirales</taxon>
        <taxon>Leptospiraceae</taxon>
        <taxon>Leptospira</taxon>
    </lineage>
</organism>
<keyword evidence="1" id="KW-0812">Transmembrane</keyword>
<feature type="transmembrane region" description="Helical" evidence="1">
    <location>
        <begin position="12"/>
        <end position="30"/>
    </location>
</feature>
<dbReference type="EMBL" id="RQGC01000001">
    <property type="protein sequence ID" value="TGL43089.1"/>
    <property type="molecule type" value="Genomic_DNA"/>
</dbReference>
<dbReference type="OrthoDB" id="331252at2"/>
<keyword evidence="1" id="KW-0472">Membrane</keyword>
<evidence type="ECO:0000313" key="5">
    <source>
        <dbReference type="Proteomes" id="UP000297946"/>
    </source>
</evidence>
<accession>A0A5F1ZYM7</accession>
<evidence type="ECO:0000313" key="3">
    <source>
        <dbReference type="EMBL" id="TGL43089.1"/>
    </source>
</evidence>
<comment type="caution">
    <text evidence="2">The sequence shown here is derived from an EMBL/GenBank/DDBJ whole genome shotgun (WGS) entry which is preliminary data.</text>
</comment>
<evidence type="ECO:0000256" key="1">
    <source>
        <dbReference type="SAM" id="Phobius"/>
    </source>
</evidence>
<keyword evidence="4" id="KW-1185">Reference proteome</keyword>
<protein>
    <recommendedName>
        <fullName evidence="6">DUF1145 domain-containing protein</fullName>
    </recommendedName>
</protein>
<dbReference type="Proteomes" id="UP000297946">
    <property type="component" value="Unassembled WGS sequence"/>
</dbReference>
<dbReference type="EMBL" id="RQER01000011">
    <property type="protein sequence ID" value="TGJ98175.1"/>
    <property type="molecule type" value="Genomic_DNA"/>
</dbReference>
<reference evidence="2 5" key="2">
    <citation type="journal article" date="2019" name="PLoS Negl. Trop. Dis.">
        <title>Revisiting the worldwide diversity of Leptospira species in the environment.</title>
        <authorList>
            <person name="Vincent A.T."/>
            <person name="Schiettekatte O."/>
            <person name="Bourhy P."/>
            <person name="Veyrier F.J."/>
            <person name="Picardeau M."/>
        </authorList>
    </citation>
    <scope>NUCLEOTIDE SEQUENCE [LARGE SCALE GENOMIC DNA]</scope>
    <source>
        <strain evidence="3">201702690</strain>
        <strain evidence="2 5">SSW18</strain>
    </source>
</reference>